<comment type="caution">
    <text evidence="3">The sequence shown here is derived from an EMBL/GenBank/DDBJ whole genome shotgun (WGS) entry which is preliminary data.</text>
</comment>
<dbReference type="Pfam" id="PF14436">
    <property type="entry name" value="EndoU_bacteria"/>
    <property type="match status" value="1"/>
</dbReference>
<dbReference type="InterPro" id="IPR022385">
    <property type="entry name" value="Rhs_assc_core"/>
</dbReference>
<proteinExistence type="predicted"/>
<dbReference type="GO" id="GO:0004519">
    <property type="term" value="F:endonuclease activity"/>
    <property type="evidence" value="ECO:0007669"/>
    <property type="project" value="InterPro"/>
</dbReference>
<dbReference type="Proteomes" id="UP000237966">
    <property type="component" value="Unassembled WGS sequence"/>
</dbReference>
<dbReference type="NCBIfam" id="TIGR01643">
    <property type="entry name" value="YD_repeat_2x"/>
    <property type="match status" value="3"/>
</dbReference>
<dbReference type="Pfam" id="PF05593">
    <property type="entry name" value="RHS_repeat"/>
    <property type="match status" value="2"/>
</dbReference>
<dbReference type="AlphaFoldDB" id="A0A2S5Y9M7"/>
<dbReference type="InterPro" id="IPR050708">
    <property type="entry name" value="T6SS_VgrG/RHS"/>
</dbReference>
<organism evidence="3 4">
    <name type="scientific">Rathayibacter toxicus</name>
    <dbReference type="NCBI Taxonomy" id="145458"/>
    <lineage>
        <taxon>Bacteria</taxon>
        <taxon>Bacillati</taxon>
        <taxon>Actinomycetota</taxon>
        <taxon>Actinomycetes</taxon>
        <taxon>Micrococcales</taxon>
        <taxon>Microbacteriaceae</taxon>
        <taxon>Rathayibacter</taxon>
    </lineage>
</organism>
<feature type="region of interest" description="Disordered" evidence="1">
    <location>
        <begin position="482"/>
        <end position="504"/>
    </location>
</feature>
<dbReference type="InterPro" id="IPR006530">
    <property type="entry name" value="YD"/>
</dbReference>
<accession>A0A2S5Y9M7</accession>
<evidence type="ECO:0000313" key="3">
    <source>
        <dbReference type="EMBL" id="PPI16832.1"/>
    </source>
</evidence>
<dbReference type="RefSeq" id="WP_052493443.1">
    <property type="nucleotide sequence ID" value="NZ_CP010848.1"/>
</dbReference>
<dbReference type="PANTHER" id="PTHR32305:SF15">
    <property type="entry name" value="PROTEIN RHSA-RELATED"/>
    <property type="match status" value="1"/>
</dbReference>
<gene>
    <name evidence="3" type="ORF">C5C51_00975</name>
</gene>
<evidence type="ECO:0000313" key="4">
    <source>
        <dbReference type="Proteomes" id="UP000237966"/>
    </source>
</evidence>
<dbReference type="InterPro" id="IPR029501">
    <property type="entry name" value="EndoU_bac"/>
</dbReference>
<dbReference type="Gene3D" id="2.180.10.10">
    <property type="entry name" value="RHS repeat-associated core"/>
    <property type="match status" value="2"/>
</dbReference>
<dbReference type="NCBIfam" id="TIGR03696">
    <property type="entry name" value="Rhs_assc_core"/>
    <property type="match status" value="1"/>
</dbReference>
<dbReference type="InterPro" id="IPR031325">
    <property type="entry name" value="RHS_repeat"/>
</dbReference>
<evidence type="ECO:0000256" key="1">
    <source>
        <dbReference type="SAM" id="MobiDB-lite"/>
    </source>
</evidence>
<dbReference type="KEGG" id="rtc:APU90_05260"/>
<name>A0A2S5Y9M7_9MICO</name>
<reference evidence="3 4" key="1">
    <citation type="submission" date="2018-02" db="EMBL/GenBank/DDBJ databases">
        <title>Bacteriophage NCPPB3778 and a type I-E CRISPR drive the evolution of the US Biological Select Agent, Rathayibacter toxicus.</title>
        <authorList>
            <person name="Davis E.W.II."/>
            <person name="Tabima J.F."/>
            <person name="Weisberg A.J."/>
            <person name="Lopes L.D."/>
            <person name="Wiseman M.S."/>
            <person name="Wiseman M.S."/>
            <person name="Pupko T."/>
            <person name="Belcher M.S."/>
            <person name="Sechler A.J."/>
            <person name="Tancos M.A."/>
            <person name="Schroeder B.K."/>
            <person name="Murray T.D."/>
            <person name="Luster D.G."/>
            <person name="Schneider W.L."/>
            <person name="Rogers E."/>
            <person name="Andreote F.D."/>
            <person name="Grunwald N.J."/>
            <person name="Putnam M.L."/>
            <person name="Chang J.H."/>
        </authorList>
    </citation>
    <scope>NUCLEOTIDE SEQUENCE [LARGE SCALE GENOMIC DNA]</scope>
    <source>
        <strain evidence="3 4">FH99</strain>
    </source>
</reference>
<protein>
    <recommendedName>
        <fullName evidence="2">Bacterial EndoU nuclease domain-containing protein</fullName>
    </recommendedName>
</protein>
<feature type="region of interest" description="Disordered" evidence="1">
    <location>
        <begin position="191"/>
        <end position="219"/>
    </location>
</feature>
<sequence length="576" mass="60322">MHRDDDYRISAIEGPTGTVEYQYDTAGQLREAHTPHGISRWEYDPAGRLTHETLPTHERTHHYDPAGQLLHTTTSDGNRIDYVYDGLGRRIRETTADGNERSYTWSDTGWLTTVTNHQPETEKEKETETVTRLWVDVLGELATVNDTPLWWDSAAGSLDVIAIGDTPLLRTPGGITGVGDQWNIPGWRSERDTLHGDPWTANHATGPNAGTSGDAAGAGGGDPFAGLSLPDGLALTTSGAVTIGGLEWMGHRAYDPTTRGFLSTDPLPPIPGTSWAANPYAFAGNDPVHALDPTGLSPITDTQLQAYRDGNHGVFAAAGDWLAHNWEYLAGAAMVIGGGALIATGVGGPIGGMLIAAGARVAAAAGTGLRGAITTGAISGSVSQAANNAATYATNPGPHTLTGLLATTAEGALTGGALGAAGGAAGAALARGAGAALSNIKSVLSTKTTHTATTALEDIHPTPQYVNLASTERTEHILDGELRNDGTWSGGHRAPAKPGKTEFPKDWSGEKIMHHISDIATDPTLTWIPRYPGVVGNFTKKGLPVRFIIEGEREGVKIRVIIEPPGKGIITGFPIF</sequence>
<dbReference type="GeneID" id="93668216"/>
<dbReference type="EMBL" id="PSWU01000002">
    <property type="protein sequence ID" value="PPI16832.1"/>
    <property type="molecule type" value="Genomic_DNA"/>
</dbReference>
<feature type="domain" description="Bacterial EndoU nuclease" evidence="2">
    <location>
        <begin position="497"/>
        <end position="575"/>
    </location>
</feature>
<evidence type="ECO:0000259" key="2">
    <source>
        <dbReference type="Pfam" id="PF14436"/>
    </source>
</evidence>
<dbReference type="PANTHER" id="PTHR32305">
    <property type="match status" value="1"/>
</dbReference>